<dbReference type="Proteomes" id="UP000467327">
    <property type="component" value="Chromosome"/>
</dbReference>
<keyword evidence="4" id="KW-0479">Metal-binding</keyword>
<sequence>MTYVVTQNCCNDATCVEVCPVNCIHPAPGEPGYASAELLHIDPRACIDCGACAEVCPVDAIVPDHDITDATRRYLDVNAAFFQRAGSPEPAVAGRVKPTATAHPERLRVAVVGSGPSAFYAAENLLSRRDVDAEVTMIERLPFAGGLVRYGVAPDHAKTKSIERTFQRTLRRPGLTAYFDVEVGADLSSDELSAHHHAVLFASGTSEDRRLGIPGADLAGSHSAREFVAWYNGHPDFADRTFDLSHPQVVIVGNGNVALDVARILTTDVDRLRHTDIAEHALDALSASAVRNVMVLGRRGPEAAACTTPELIGLAADPGVDITVDDAVSAGDETPLKVQILAEYGRRARRPGSRTIDFRFQTTPVELVGDTHLTGVRVQRRGIAGSAIVDCGLLLQSIGYRGAPIPGLPFDTTTGTVANQAGRVFDSVSGHPVRGRYVAGWIKRGPTGVIGTNRFCADETVHCLVSDFHNGLLRQPTADPDAFARLIQSRSPHSFGADGWIAIDRHERAQGRRLGRPRVKFIDTESARMTVAAEEGGPR</sequence>
<feature type="domain" description="4Fe-4S ferredoxin-type" evidence="11">
    <location>
        <begin position="1"/>
        <end position="29"/>
    </location>
</feature>
<evidence type="ECO:0000256" key="8">
    <source>
        <dbReference type="ARBA" id="ARBA00023004"/>
    </source>
</evidence>
<keyword evidence="7" id="KW-0560">Oxidoreductase</keyword>
<dbReference type="EMBL" id="AP022561">
    <property type="protein sequence ID" value="BBX09282.1"/>
    <property type="molecule type" value="Genomic_DNA"/>
</dbReference>
<dbReference type="PRINTS" id="PR00419">
    <property type="entry name" value="ADXRDTASE"/>
</dbReference>
<keyword evidence="5" id="KW-0274">FAD</keyword>
<evidence type="ECO:0000313" key="13">
    <source>
        <dbReference type="Proteomes" id="UP000467327"/>
    </source>
</evidence>
<evidence type="ECO:0000256" key="3">
    <source>
        <dbReference type="ARBA" id="ARBA00022630"/>
    </source>
</evidence>
<keyword evidence="8" id="KW-0408">Iron</keyword>
<dbReference type="Pfam" id="PF07992">
    <property type="entry name" value="Pyr_redox_2"/>
    <property type="match status" value="1"/>
</dbReference>
<dbReference type="InterPro" id="IPR055275">
    <property type="entry name" value="Ferredox_Rdtase"/>
</dbReference>
<dbReference type="InterPro" id="IPR017896">
    <property type="entry name" value="4Fe4S_Fe-S-bd"/>
</dbReference>
<dbReference type="GO" id="GO:0046872">
    <property type="term" value="F:metal ion binding"/>
    <property type="evidence" value="ECO:0007669"/>
    <property type="project" value="UniProtKB-KW"/>
</dbReference>
<dbReference type="RefSeq" id="WP_115321574.1">
    <property type="nucleotide sequence ID" value="NZ_AP022561.1"/>
</dbReference>
<dbReference type="PROSITE" id="PS00198">
    <property type="entry name" value="4FE4S_FER_1"/>
    <property type="match status" value="1"/>
</dbReference>
<evidence type="ECO:0000256" key="6">
    <source>
        <dbReference type="ARBA" id="ARBA00022857"/>
    </source>
</evidence>
<dbReference type="KEGG" id="maic:MAIC_40850"/>
<evidence type="ECO:0000256" key="9">
    <source>
        <dbReference type="ARBA" id="ARBA00023014"/>
    </source>
</evidence>
<keyword evidence="13" id="KW-1185">Reference proteome</keyword>
<keyword evidence="3" id="KW-0285">Flavoprotein</keyword>
<dbReference type="GO" id="GO:0004324">
    <property type="term" value="F:ferredoxin-NADP+ reductase activity"/>
    <property type="evidence" value="ECO:0007669"/>
    <property type="project" value="UniProtKB-EC"/>
</dbReference>
<dbReference type="GO" id="GO:0051536">
    <property type="term" value="F:iron-sulfur cluster binding"/>
    <property type="evidence" value="ECO:0007669"/>
    <property type="project" value="UniProtKB-KW"/>
</dbReference>
<dbReference type="InterPro" id="IPR023753">
    <property type="entry name" value="FAD/NAD-binding_dom"/>
</dbReference>
<dbReference type="Pfam" id="PF00037">
    <property type="entry name" value="Fer4"/>
    <property type="match status" value="1"/>
</dbReference>
<evidence type="ECO:0000256" key="7">
    <source>
        <dbReference type="ARBA" id="ARBA00023002"/>
    </source>
</evidence>
<dbReference type="Gene3D" id="3.40.50.720">
    <property type="entry name" value="NAD(P)-binding Rossmann-like Domain"/>
    <property type="match status" value="1"/>
</dbReference>
<dbReference type="SUPFAM" id="SSF51971">
    <property type="entry name" value="Nucleotide-binding domain"/>
    <property type="match status" value="1"/>
</dbReference>
<keyword evidence="6" id="KW-0521">NADP</keyword>
<protein>
    <recommendedName>
        <fullName evidence="2">ferredoxin--NADP(+) reductase</fullName>
        <ecNumber evidence="2">1.18.1.2</ecNumber>
    </recommendedName>
</protein>
<accession>A0AAD1HPG2</accession>
<comment type="catalytic activity">
    <reaction evidence="10">
        <text>2 reduced [2Fe-2S]-[ferredoxin] + NADP(+) + H(+) = 2 oxidized [2Fe-2S]-[ferredoxin] + NADPH</text>
        <dbReference type="Rhea" id="RHEA:20125"/>
        <dbReference type="Rhea" id="RHEA-COMP:10000"/>
        <dbReference type="Rhea" id="RHEA-COMP:10001"/>
        <dbReference type="ChEBI" id="CHEBI:15378"/>
        <dbReference type="ChEBI" id="CHEBI:33737"/>
        <dbReference type="ChEBI" id="CHEBI:33738"/>
        <dbReference type="ChEBI" id="CHEBI:57783"/>
        <dbReference type="ChEBI" id="CHEBI:58349"/>
        <dbReference type="EC" id="1.18.1.2"/>
    </reaction>
</comment>
<evidence type="ECO:0000256" key="5">
    <source>
        <dbReference type="ARBA" id="ARBA00022827"/>
    </source>
</evidence>
<dbReference type="SUPFAM" id="SSF54862">
    <property type="entry name" value="4Fe-4S ferredoxins"/>
    <property type="match status" value="1"/>
</dbReference>
<dbReference type="EC" id="1.18.1.2" evidence="2"/>
<evidence type="ECO:0000256" key="10">
    <source>
        <dbReference type="ARBA" id="ARBA00047776"/>
    </source>
</evidence>
<evidence type="ECO:0000259" key="11">
    <source>
        <dbReference type="PROSITE" id="PS51379"/>
    </source>
</evidence>
<evidence type="ECO:0000256" key="2">
    <source>
        <dbReference type="ARBA" id="ARBA00013223"/>
    </source>
</evidence>
<dbReference type="PROSITE" id="PS51379">
    <property type="entry name" value="4FE4S_FER_2"/>
    <property type="match status" value="2"/>
</dbReference>
<reference evidence="12 13" key="1">
    <citation type="journal article" date="2019" name="Emerg. Microbes Infect.">
        <title>Comprehensive subspecies identification of 175 nontuberculous mycobacteria species based on 7547 genomic profiles.</title>
        <authorList>
            <person name="Matsumoto Y."/>
            <person name="Kinjo T."/>
            <person name="Motooka D."/>
            <person name="Nabeya D."/>
            <person name="Jung N."/>
            <person name="Uechi K."/>
            <person name="Horii T."/>
            <person name="Iida T."/>
            <person name="Fujita J."/>
            <person name="Nakamura S."/>
        </authorList>
    </citation>
    <scope>NUCLEOTIDE SEQUENCE [LARGE SCALE GENOMIC DNA]</scope>
    <source>
        <strain evidence="12 13">JCM 6376</strain>
    </source>
</reference>
<comment type="cofactor">
    <cofactor evidence="1">
        <name>FAD</name>
        <dbReference type="ChEBI" id="CHEBI:57692"/>
    </cofactor>
</comment>
<keyword evidence="9" id="KW-0411">Iron-sulfur</keyword>
<dbReference type="AlphaFoldDB" id="A0AAD1HPG2"/>
<organism evidence="12 13">
    <name type="scientific">Mycolicibacterium aichiense</name>
    <dbReference type="NCBI Taxonomy" id="1799"/>
    <lineage>
        <taxon>Bacteria</taxon>
        <taxon>Bacillati</taxon>
        <taxon>Actinomycetota</taxon>
        <taxon>Actinomycetes</taxon>
        <taxon>Mycobacteriales</taxon>
        <taxon>Mycobacteriaceae</taxon>
        <taxon>Mycolicibacterium</taxon>
    </lineage>
</organism>
<feature type="domain" description="4Fe-4S ferredoxin-type" evidence="11">
    <location>
        <begin position="37"/>
        <end position="66"/>
    </location>
</feature>
<evidence type="ECO:0000256" key="1">
    <source>
        <dbReference type="ARBA" id="ARBA00001974"/>
    </source>
</evidence>
<dbReference type="InterPro" id="IPR036188">
    <property type="entry name" value="FAD/NAD-bd_sf"/>
</dbReference>
<dbReference type="PANTHER" id="PTHR48467:SF1">
    <property type="entry name" value="GLUTAMATE SYNTHASE 1 [NADH], CHLOROPLASTIC-LIKE"/>
    <property type="match status" value="1"/>
</dbReference>
<dbReference type="PANTHER" id="PTHR48467">
    <property type="entry name" value="GLUTAMATE SYNTHASE 1 [NADH], CHLOROPLASTIC-LIKE"/>
    <property type="match status" value="1"/>
</dbReference>
<gene>
    <name evidence="12" type="primary">fprB</name>
    <name evidence="12" type="ORF">MAIC_40850</name>
</gene>
<dbReference type="Gene3D" id="3.30.70.20">
    <property type="match status" value="1"/>
</dbReference>
<proteinExistence type="predicted"/>
<dbReference type="InterPro" id="IPR017900">
    <property type="entry name" value="4Fe4S_Fe_S_CS"/>
</dbReference>
<name>A0AAD1HPG2_9MYCO</name>
<evidence type="ECO:0000256" key="4">
    <source>
        <dbReference type="ARBA" id="ARBA00022723"/>
    </source>
</evidence>
<evidence type="ECO:0000313" key="12">
    <source>
        <dbReference type="EMBL" id="BBX09282.1"/>
    </source>
</evidence>
<dbReference type="Gene3D" id="3.50.50.60">
    <property type="entry name" value="FAD/NAD(P)-binding domain"/>
    <property type="match status" value="1"/>
</dbReference>